<dbReference type="Proteomes" id="UP000063229">
    <property type="component" value="Chromosome"/>
</dbReference>
<proteinExistence type="predicted"/>
<dbReference type="Gene3D" id="1.25.40.10">
    <property type="entry name" value="Tetratricopeptide repeat domain"/>
    <property type="match status" value="1"/>
</dbReference>
<gene>
    <name evidence="1" type="ORF">AWM79_11880</name>
</gene>
<reference evidence="1 2" key="1">
    <citation type="submission" date="2016-01" db="EMBL/GenBank/DDBJ databases">
        <authorList>
            <person name="McClelland M."/>
            <person name="Jain A."/>
            <person name="Saraogi P."/>
            <person name="Mendelson R."/>
            <person name="Westerman R."/>
            <person name="SanMiguel P."/>
            <person name="Csonka L."/>
        </authorList>
    </citation>
    <scope>NUCLEOTIDE SEQUENCE [LARGE SCALE GENOMIC DNA]</scope>
    <source>
        <strain evidence="1 2">NCPPB 2472</strain>
    </source>
</reference>
<evidence type="ECO:0008006" key="3">
    <source>
        <dbReference type="Google" id="ProtNLM"/>
    </source>
</evidence>
<sequence>MRILLVLVLAAGVVGCTRWSMNSHLNNAYRSYDRGNCEDVMLQLSQVDRESRSRSYVQPEVSMLRGQCLERQKLFVDAAQTYRFIISQFPSSEYAYRAQARLETLRQLGHADGATPAQPTSATF</sequence>
<accession>A0A0X1T1N8</accession>
<protein>
    <recommendedName>
        <fullName evidence="3">Tetratricopeptide repeat protein</fullName>
    </recommendedName>
</protein>
<name>A0A0X1T1N8_PSEAA</name>
<organism evidence="1 2">
    <name type="scientific">Pseudomonas agarici</name>
    <dbReference type="NCBI Taxonomy" id="46677"/>
    <lineage>
        <taxon>Bacteria</taxon>
        <taxon>Pseudomonadati</taxon>
        <taxon>Pseudomonadota</taxon>
        <taxon>Gammaproteobacteria</taxon>
        <taxon>Pseudomonadales</taxon>
        <taxon>Pseudomonadaceae</taxon>
        <taxon>Pseudomonas</taxon>
    </lineage>
</organism>
<dbReference type="EMBL" id="CP014135">
    <property type="protein sequence ID" value="AMB85961.1"/>
    <property type="molecule type" value="Genomic_DNA"/>
</dbReference>
<dbReference type="InterPro" id="IPR011990">
    <property type="entry name" value="TPR-like_helical_dom_sf"/>
</dbReference>
<dbReference type="PROSITE" id="PS51257">
    <property type="entry name" value="PROKAR_LIPOPROTEIN"/>
    <property type="match status" value="1"/>
</dbReference>
<evidence type="ECO:0000313" key="1">
    <source>
        <dbReference type="EMBL" id="AMB85961.1"/>
    </source>
</evidence>
<keyword evidence="2" id="KW-1185">Reference proteome</keyword>
<evidence type="ECO:0000313" key="2">
    <source>
        <dbReference type="Proteomes" id="UP000063229"/>
    </source>
</evidence>
<dbReference type="KEGG" id="pagb:AWM79_11880"/>
<dbReference type="RefSeq" id="WP_060782891.1">
    <property type="nucleotide sequence ID" value="NZ_CP014135.1"/>
</dbReference>
<dbReference type="AlphaFoldDB" id="A0A0X1T1N8"/>
<dbReference type="STRING" id="46677.AWM79_11880"/>